<dbReference type="InterPro" id="IPR039261">
    <property type="entry name" value="FNR_nucleotide-bd"/>
</dbReference>
<gene>
    <name evidence="3" type="ORF">RFH47_10870</name>
</gene>
<organism evidence="3 4">
    <name type="scientific">Acinetobacter rudis</name>
    <dbReference type="NCBI Taxonomy" id="632955"/>
    <lineage>
        <taxon>Bacteria</taxon>
        <taxon>Pseudomonadati</taxon>
        <taxon>Pseudomonadota</taxon>
        <taxon>Gammaproteobacteria</taxon>
        <taxon>Moraxellales</taxon>
        <taxon>Moraxellaceae</taxon>
        <taxon>Acinetobacter</taxon>
    </lineage>
</organism>
<accession>A0AAW8JAV4</accession>
<dbReference type="PROSITE" id="PS51384">
    <property type="entry name" value="FAD_FR"/>
    <property type="match status" value="1"/>
</dbReference>
<dbReference type="InterPro" id="IPR017938">
    <property type="entry name" value="Riboflavin_synthase-like_b-brl"/>
</dbReference>
<reference evidence="3" key="1">
    <citation type="submission" date="2023-08" db="EMBL/GenBank/DDBJ databases">
        <title>Emergence of clinically-relevant ST2 carbapenem-resistant Acinetobacter baumannii strains in hospital sewages in Zhejiang, East of China.</title>
        <authorList>
            <person name="Kaichao C."/>
            <person name="Zhang R."/>
        </authorList>
    </citation>
    <scope>NUCLEOTIDE SEQUENCE</scope>
    <source>
        <strain evidence="3">M-RB-37</strain>
    </source>
</reference>
<comment type="similarity">
    <text evidence="1">Belongs to the SIP oxidoreductase family.</text>
</comment>
<dbReference type="Gene3D" id="2.40.30.10">
    <property type="entry name" value="Translation factors"/>
    <property type="match status" value="1"/>
</dbReference>
<evidence type="ECO:0000313" key="3">
    <source>
        <dbReference type="EMBL" id="MDQ8936225.1"/>
    </source>
</evidence>
<dbReference type="InterPro" id="IPR013113">
    <property type="entry name" value="SIP_FAD-bd"/>
</dbReference>
<dbReference type="EMBL" id="JAVIDL010000020">
    <property type="protein sequence ID" value="MDQ8936225.1"/>
    <property type="molecule type" value="Genomic_DNA"/>
</dbReference>
<dbReference type="Gene3D" id="3.40.50.80">
    <property type="entry name" value="Nucleotide-binding domain of ferredoxin-NADP reductase (FNR) module"/>
    <property type="match status" value="1"/>
</dbReference>
<dbReference type="Pfam" id="PF08021">
    <property type="entry name" value="FAD_binding_9"/>
    <property type="match status" value="1"/>
</dbReference>
<name>A0AAW8JAV4_9GAMM</name>
<evidence type="ECO:0000259" key="2">
    <source>
        <dbReference type="PROSITE" id="PS51384"/>
    </source>
</evidence>
<dbReference type="InterPro" id="IPR007037">
    <property type="entry name" value="SIP_rossman_dom"/>
</dbReference>
<dbReference type="GO" id="GO:0016491">
    <property type="term" value="F:oxidoreductase activity"/>
    <property type="evidence" value="ECO:0007669"/>
    <property type="project" value="InterPro"/>
</dbReference>
<dbReference type="PANTHER" id="PTHR30157:SF0">
    <property type="entry name" value="NADPH-DEPENDENT FERRIC-CHELATE REDUCTASE"/>
    <property type="match status" value="1"/>
</dbReference>
<comment type="caution">
    <text evidence="3">The sequence shown here is derived from an EMBL/GenBank/DDBJ whole genome shotgun (WGS) entry which is preliminary data.</text>
</comment>
<dbReference type="InterPro" id="IPR039374">
    <property type="entry name" value="SIP_fam"/>
</dbReference>
<dbReference type="SUPFAM" id="SSF63380">
    <property type="entry name" value="Riboflavin synthase domain-like"/>
    <property type="match status" value="1"/>
</dbReference>
<dbReference type="RefSeq" id="WP_308976208.1">
    <property type="nucleotide sequence ID" value="NZ_JAVIDL010000020.1"/>
</dbReference>
<dbReference type="FunFam" id="2.40.30.10:FF:000055">
    <property type="entry name" value="Siderophore-interacting family protein"/>
    <property type="match status" value="1"/>
</dbReference>
<sequence>MTITHDKKPYRVKHELKFRQIEIQQIQQLTPSLLQIIFTGDDLADFISSGFDDHVKLFLPNTETGEMVLPTLSENGLKFPEGKSPIMRDYTPRAYDVKAKTLTLEFAIHEAGPATLWALQAKVGDKIAIAGPRGSMVIPETYQHHILFGDETALPAIARRLAELPASAHALVIVEVDSIADQLTWQTEAQVQTHWLHRQGQAAASSVFFEQALTQIQLPKDDYYIWIAAELKVARHLRKRLVNDFAVDKACIKAASYWQKGTENSGQTLPDDED</sequence>
<dbReference type="Pfam" id="PF04954">
    <property type="entry name" value="SIP"/>
    <property type="match status" value="1"/>
</dbReference>
<dbReference type="PANTHER" id="PTHR30157">
    <property type="entry name" value="FERRIC REDUCTASE, NADPH-DEPENDENT"/>
    <property type="match status" value="1"/>
</dbReference>
<dbReference type="InterPro" id="IPR017927">
    <property type="entry name" value="FAD-bd_FR_type"/>
</dbReference>
<dbReference type="CDD" id="cd06193">
    <property type="entry name" value="siderophore_interacting"/>
    <property type="match status" value="1"/>
</dbReference>
<feature type="domain" description="FAD-binding FR-type" evidence="2">
    <location>
        <begin position="16"/>
        <end position="139"/>
    </location>
</feature>
<proteinExistence type="inferred from homology"/>
<dbReference type="Proteomes" id="UP001243844">
    <property type="component" value="Unassembled WGS sequence"/>
</dbReference>
<protein>
    <submittedName>
        <fullName evidence="3">Siderophore-interacting protein</fullName>
    </submittedName>
</protein>
<evidence type="ECO:0000313" key="4">
    <source>
        <dbReference type="Proteomes" id="UP001243844"/>
    </source>
</evidence>
<evidence type="ECO:0000256" key="1">
    <source>
        <dbReference type="ARBA" id="ARBA00035644"/>
    </source>
</evidence>
<dbReference type="AlphaFoldDB" id="A0AAW8JAV4"/>